<organism evidence="2 3">
    <name type="scientific">Trichocladium antarcticum</name>
    <dbReference type="NCBI Taxonomy" id="1450529"/>
    <lineage>
        <taxon>Eukaryota</taxon>
        <taxon>Fungi</taxon>
        <taxon>Dikarya</taxon>
        <taxon>Ascomycota</taxon>
        <taxon>Pezizomycotina</taxon>
        <taxon>Sordariomycetes</taxon>
        <taxon>Sordariomycetidae</taxon>
        <taxon>Sordariales</taxon>
        <taxon>Chaetomiaceae</taxon>
        <taxon>Trichocladium</taxon>
    </lineage>
</organism>
<dbReference type="AlphaFoldDB" id="A0AAN6UML4"/>
<name>A0AAN6UML4_9PEZI</name>
<reference evidence="2" key="1">
    <citation type="journal article" date="2023" name="Mol. Phylogenet. Evol.">
        <title>Genome-scale phylogeny and comparative genomics of the fungal order Sordariales.</title>
        <authorList>
            <person name="Hensen N."/>
            <person name="Bonometti L."/>
            <person name="Westerberg I."/>
            <person name="Brannstrom I.O."/>
            <person name="Guillou S."/>
            <person name="Cros-Aarteil S."/>
            <person name="Calhoun S."/>
            <person name="Haridas S."/>
            <person name="Kuo A."/>
            <person name="Mondo S."/>
            <person name="Pangilinan J."/>
            <person name="Riley R."/>
            <person name="LaButti K."/>
            <person name="Andreopoulos B."/>
            <person name="Lipzen A."/>
            <person name="Chen C."/>
            <person name="Yan M."/>
            <person name="Daum C."/>
            <person name="Ng V."/>
            <person name="Clum A."/>
            <person name="Steindorff A."/>
            <person name="Ohm R.A."/>
            <person name="Martin F."/>
            <person name="Silar P."/>
            <person name="Natvig D.O."/>
            <person name="Lalanne C."/>
            <person name="Gautier V."/>
            <person name="Ament-Velasquez S.L."/>
            <person name="Kruys A."/>
            <person name="Hutchinson M.I."/>
            <person name="Powell A.J."/>
            <person name="Barry K."/>
            <person name="Miller A.N."/>
            <person name="Grigoriev I.V."/>
            <person name="Debuchy R."/>
            <person name="Gladieux P."/>
            <person name="Hiltunen Thoren M."/>
            <person name="Johannesson H."/>
        </authorList>
    </citation>
    <scope>NUCLEOTIDE SEQUENCE</scope>
    <source>
        <strain evidence="2">CBS 123565</strain>
    </source>
</reference>
<comment type="caution">
    <text evidence="2">The sequence shown here is derived from an EMBL/GenBank/DDBJ whole genome shotgun (WGS) entry which is preliminary data.</text>
</comment>
<reference evidence="2" key="2">
    <citation type="submission" date="2023-05" db="EMBL/GenBank/DDBJ databases">
        <authorList>
            <consortium name="Lawrence Berkeley National Laboratory"/>
            <person name="Steindorff A."/>
            <person name="Hensen N."/>
            <person name="Bonometti L."/>
            <person name="Westerberg I."/>
            <person name="Brannstrom I.O."/>
            <person name="Guillou S."/>
            <person name="Cros-Aarteil S."/>
            <person name="Calhoun S."/>
            <person name="Haridas S."/>
            <person name="Kuo A."/>
            <person name="Mondo S."/>
            <person name="Pangilinan J."/>
            <person name="Riley R."/>
            <person name="Labutti K."/>
            <person name="Andreopoulos B."/>
            <person name="Lipzen A."/>
            <person name="Chen C."/>
            <person name="Yanf M."/>
            <person name="Daum C."/>
            <person name="Ng V."/>
            <person name="Clum A."/>
            <person name="Ohm R."/>
            <person name="Martin F."/>
            <person name="Silar P."/>
            <person name="Natvig D."/>
            <person name="Lalanne C."/>
            <person name="Gautier V."/>
            <person name="Ament-Velasquez S.L."/>
            <person name="Kruys A."/>
            <person name="Hutchinson M.I."/>
            <person name="Powell A.J."/>
            <person name="Barry K."/>
            <person name="Miller A.N."/>
            <person name="Grigoriev I.V."/>
            <person name="Debuchy R."/>
            <person name="Gladieux P."/>
            <person name="Thoren M.H."/>
            <person name="Johannesson H."/>
        </authorList>
    </citation>
    <scope>NUCLEOTIDE SEQUENCE</scope>
    <source>
        <strain evidence="2">CBS 123565</strain>
    </source>
</reference>
<feature type="transmembrane region" description="Helical" evidence="1">
    <location>
        <begin position="85"/>
        <end position="105"/>
    </location>
</feature>
<keyword evidence="3" id="KW-1185">Reference proteome</keyword>
<dbReference type="Proteomes" id="UP001304895">
    <property type="component" value="Unassembled WGS sequence"/>
</dbReference>
<keyword evidence="1" id="KW-0472">Membrane</keyword>
<evidence type="ECO:0000256" key="1">
    <source>
        <dbReference type="SAM" id="Phobius"/>
    </source>
</evidence>
<evidence type="ECO:0000313" key="3">
    <source>
        <dbReference type="Proteomes" id="UP001304895"/>
    </source>
</evidence>
<sequence length="270" mass="29972">MPSLLTSDPVPSGGVRDWNLYPYLPSQVPTPHTFPSLTHRLTVRARGGVGGAVFPPCVVNTAGRSVVISIGFDGRFVHTRTILRAGLQLSHSLLVGFFFFFFFFWRRLQSTARLVDSWKQIVEPSLRRCGWTCRPESGCQANGTPFFSPRSSDLRGLVALWSGPVSHCPPGSMPWLGGFLPGETNETGGLGLDRRCRLLFCWVPLRCSMMQAEKLLTLPAYVANSPLVHCTTVAPLISISRTWHVIGCNLGLHQNRRWWCLTLVVRVGRA</sequence>
<dbReference type="EMBL" id="MU853405">
    <property type="protein sequence ID" value="KAK4135559.1"/>
    <property type="molecule type" value="Genomic_DNA"/>
</dbReference>
<accession>A0AAN6UML4</accession>
<keyword evidence="1" id="KW-0812">Transmembrane</keyword>
<proteinExistence type="predicted"/>
<evidence type="ECO:0000313" key="2">
    <source>
        <dbReference type="EMBL" id="KAK4135559.1"/>
    </source>
</evidence>
<protein>
    <submittedName>
        <fullName evidence="2">Uncharacterized protein</fullName>
    </submittedName>
</protein>
<keyword evidence="1" id="KW-1133">Transmembrane helix</keyword>
<gene>
    <name evidence="2" type="ORF">BT67DRAFT_253518</name>
</gene>